<dbReference type="HOGENOM" id="CLU_071305_0_0_6"/>
<organism evidence="2 3">
    <name type="scientific">Pseudoalteromonas tunicata D2</name>
    <dbReference type="NCBI Taxonomy" id="87626"/>
    <lineage>
        <taxon>Bacteria</taxon>
        <taxon>Pseudomonadati</taxon>
        <taxon>Pseudomonadota</taxon>
        <taxon>Gammaproteobacteria</taxon>
        <taxon>Alteromonadales</taxon>
        <taxon>Pseudoalteromonadaceae</taxon>
        <taxon>Pseudoalteromonas</taxon>
    </lineage>
</organism>
<evidence type="ECO:0000313" key="3">
    <source>
        <dbReference type="Proteomes" id="UP000006201"/>
    </source>
</evidence>
<dbReference type="STRING" id="87626.PTD2_02751"/>
<keyword evidence="1" id="KW-0812">Transmembrane</keyword>
<feature type="transmembrane region" description="Helical" evidence="1">
    <location>
        <begin position="211"/>
        <end position="229"/>
    </location>
</feature>
<dbReference type="CDD" id="cd18773">
    <property type="entry name" value="PDC1_HK_sensor"/>
    <property type="match status" value="1"/>
</dbReference>
<proteinExistence type="predicted"/>
<sequence>MGTENFQGKNYKIYPLYEAIFIGISVFLAIFITTYFIYQHAINAQKGEIKEGLIRTAQVVAVFIDGDEHKKFISSEQEKSDSYLHSIQPFEAVLNADKSIKYLYTTILKDDKVYFILDPTPSGDADGDGVDDKAHIMDEYTEASSEIKQALRNQEIVVSEQPYSDRWGSFVSGYIPFYDKSGNFSGVLGIDIEAKNYFERLAPIKRATTRTMVAGFFIAFLIASLVWFTRNFGLVVNQKRLDAYERIIAKQSAQIKESHLDGD</sequence>
<reference evidence="2 3" key="1">
    <citation type="submission" date="2006-02" db="EMBL/GenBank/DDBJ databases">
        <authorList>
            <person name="Moran M.A."/>
            <person name="Kjelleberg S."/>
            <person name="Egan S."/>
            <person name="Saunders N."/>
            <person name="Thomas T."/>
            <person name="Ferriera S."/>
            <person name="Johnson J."/>
            <person name="Kravitz S."/>
            <person name="Halpern A."/>
            <person name="Remington K."/>
            <person name="Beeson K."/>
            <person name="Tran B."/>
            <person name="Rogers Y.-H."/>
            <person name="Friedman R."/>
            <person name="Venter J.C."/>
        </authorList>
    </citation>
    <scope>NUCLEOTIDE SEQUENCE [LARGE SCALE GENOMIC DNA]</scope>
    <source>
        <strain evidence="2 3">D2</strain>
    </source>
</reference>
<feature type="transmembrane region" description="Helical" evidence="1">
    <location>
        <begin position="20"/>
        <end position="38"/>
    </location>
</feature>
<dbReference type="RefSeq" id="WP_009836751.1">
    <property type="nucleotide sequence ID" value="NZ_AAOH01000001.1"/>
</dbReference>
<dbReference type="eggNOG" id="COG0840">
    <property type="taxonomic scope" value="Bacteria"/>
</dbReference>
<dbReference type="AlphaFoldDB" id="A4C4H1"/>
<keyword evidence="3" id="KW-1185">Reference proteome</keyword>
<name>A4C4H1_9GAMM</name>
<gene>
    <name evidence="2" type="ORF">PTD2_02751</name>
</gene>
<keyword evidence="1" id="KW-1133">Transmembrane helix</keyword>
<evidence type="ECO:0000256" key="1">
    <source>
        <dbReference type="SAM" id="Phobius"/>
    </source>
</evidence>
<dbReference type="Proteomes" id="UP000006201">
    <property type="component" value="Unassembled WGS sequence"/>
</dbReference>
<comment type="caution">
    <text evidence="2">The sequence shown here is derived from an EMBL/GenBank/DDBJ whole genome shotgun (WGS) entry which is preliminary data.</text>
</comment>
<evidence type="ECO:0000313" key="2">
    <source>
        <dbReference type="EMBL" id="EAR30453.1"/>
    </source>
</evidence>
<keyword evidence="1" id="KW-0472">Membrane</keyword>
<protein>
    <submittedName>
        <fullName evidence="2">Methyl-accepting chemotaxis protein</fullName>
    </submittedName>
</protein>
<dbReference type="EMBL" id="AAOH01000001">
    <property type="protein sequence ID" value="EAR30453.1"/>
    <property type="molecule type" value="Genomic_DNA"/>
</dbReference>
<accession>A4C4H1</accession>